<dbReference type="OrthoDB" id="4547053at2"/>
<dbReference type="SUPFAM" id="SSF103084">
    <property type="entry name" value="Holliday junction resolvase RusA"/>
    <property type="match status" value="1"/>
</dbReference>
<keyword evidence="3" id="KW-1185">Reference proteome</keyword>
<organism evidence="1 3">
    <name type="scientific">Nocardia otitidiscaviarum</name>
    <dbReference type="NCBI Taxonomy" id="1823"/>
    <lineage>
        <taxon>Bacteria</taxon>
        <taxon>Bacillati</taxon>
        <taxon>Actinomycetota</taxon>
        <taxon>Actinomycetes</taxon>
        <taxon>Mycobacteriales</taxon>
        <taxon>Nocardiaceae</taxon>
        <taxon>Nocardia</taxon>
    </lineage>
</organism>
<dbReference type="EMBL" id="UGRY01000002">
    <property type="protein sequence ID" value="SUA72616.1"/>
    <property type="molecule type" value="Genomic_DNA"/>
</dbReference>
<evidence type="ECO:0000313" key="2">
    <source>
        <dbReference type="EMBL" id="SUA72676.1"/>
    </source>
</evidence>
<proteinExistence type="predicted"/>
<reference evidence="1 3" key="1">
    <citation type="submission" date="2018-06" db="EMBL/GenBank/DDBJ databases">
        <authorList>
            <consortium name="Pathogen Informatics"/>
            <person name="Doyle S."/>
        </authorList>
    </citation>
    <scope>NUCLEOTIDE SEQUENCE [LARGE SCALE GENOMIC DNA]</scope>
    <source>
        <strain evidence="1 3">NCTC1934</strain>
    </source>
</reference>
<accession>A0A378Y5X6</accession>
<dbReference type="InterPro" id="IPR036614">
    <property type="entry name" value="RusA-like_sf"/>
</dbReference>
<dbReference type="AlphaFoldDB" id="A0A378Y5X6"/>
<evidence type="ECO:0000313" key="1">
    <source>
        <dbReference type="EMBL" id="SUA72616.1"/>
    </source>
</evidence>
<sequence length="145" mass="16096">MTSAILELPWTAPPLTLNQRRATRGAMFAHARKVAEVRAKVLALAESAELPRDLRHVTVQLHYRPRDNRRRDTDNLVATLKPACDALTVGRPARISRKGTPIPALLGYGLVPDDVPAYMSKPEPIIHPAERGQPGALWLEITWEA</sequence>
<dbReference type="GO" id="GO:0000287">
    <property type="term" value="F:magnesium ion binding"/>
    <property type="evidence" value="ECO:0007669"/>
    <property type="project" value="InterPro"/>
</dbReference>
<dbReference type="GO" id="GO:0006281">
    <property type="term" value="P:DNA repair"/>
    <property type="evidence" value="ECO:0007669"/>
    <property type="project" value="InterPro"/>
</dbReference>
<evidence type="ECO:0000313" key="3">
    <source>
        <dbReference type="Proteomes" id="UP000255467"/>
    </source>
</evidence>
<dbReference type="RefSeq" id="WP_115061401.1">
    <property type="nucleotide sequence ID" value="NZ_UGRY01000002.1"/>
</dbReference>
<dbReference type="Gene3D" id="3.30.1330.70">
    <property type="entry name" value="Holliday junction resolvase RusA"/>
    <property type="match status" value="1"/>
</dbReference>
<dbReference type="EMBL" id="UGRY01000002">
    <property type="protein sequence ID" value="SUA72676.1"/>
    <property type="molecule type" value="Genomic_DNA"/>
</dbReference>
<dbReference type="Proteomes" id="UP000255467">
    <property type="component" value="Unassembled WGS sequence"/>
</dbReference>
<protein>
    <submittedName>
        <fullName evidence="1">Uncharacterized protein</fullName>
    </submittedName>
</protein>
<dbReference type="GO" id="GO:0006310">
    <property type="term" value="P:DNA recombination"/>
    <property type="evidence" value="ECO:0007669"/>
    <property type="project" value="InterPro"/>
</dbReference>
<gene>
    <name evidence="1" type="ORF">NCTC1934_00044</name>
    <name evidence="2" type="ORF">NCTC1934_00104</name>
</gene>
<name>A0A378Y5X6_9NOCA</name>